<name>A0A150JZW0_HEYCO</name>
<reference evidence="3 4" key="1">
    <citation type="submission" date="2016-01" db="EMBL/GenBank/DDBJ databases">
        <title>Genome Sequences of Twelve Sporeforming Bacillus Species Isolated from Foods.</title>
        <authorList>
            <person name="Berendsen E.M."/>
            <person name="Wells-Bennik M.H."/>
            <person name="Krawcyk A.O."/>
            <person name="De Jong A."/>
            <person name="Holsappel S."/>
            <person name="Eijlander R.T."/>
            <person name="Kuipers O.P."/>
        </authorList>
    </citation>
    <scope>NUCLEOTIDE SEQUENCE [LARGE SCALE GENOMIC DNA]</scope>
    <source>
        <strain evidence="1 3">B4098</strain>
        <strain evidence="2 4">B4099</strain>
    </source>
</reference>
<evidence type="ECO:0000313" key="4">
    <source>
        <dbReference type="Proteomes" id="UP000075304"/>
    </source>
</evidence>
<accession>A0A150JZW0</accession>
<comment type="caution">
    <text evidence="1">The sequence shown here is derived from an EMBL/GenBank/DDBJ whole genome shotgun (WGS) entry which is preliminary data.</text>
</comment>
<dbReference type="Proteomes" id="UP000075288">
    <property type="component" value="Unassembled WGS sequence"/>
</dbReference>
<proteinExistence type="predicted"/>
<gene>
    <name evidence="1" type="ORF">B4098_3262</name>
    <name evidence="2" type="ORF">B4099_3481</name>
</gene>
<sequence>MPAASSPLLCMSIGWYPPGFFKQGVHVCRMPANSKIGGESRAGQPAHARPG</sequence>
<dbReference type="AlphaFoldDB" id="A0A150JZW0"/>
<dbReference type="PATRIC" id="fig|1398.25.peg.220"/>
<dbReference type="EMBL" id="LQYG01000047">
    <property type="protein sequence ID" value="KYC62631.1"/>
    <property type="molecule type" value="Genomic_DNA"/>
</dbReference>
<dbReference type="Proteomes" id="UP000075304">
    <property type="component" value="Unassembled WGS sequence"/>
</dbReference>
<organism evidence="1 3">
    <name type="scientific">Heyndrickxia coagulans</name>
    <name type="common">Weizmannia coagulans</name>
    <dbReference type="NCBI Taxonomy" id="1398"/>
    <lineage>
        <taxon>Bacteria</taxon>
        <taxon>Bacillati</taxon>
        <taxon>Bacillota</taxon>
        <taxon>Bacilli</taxon>
        <taxon>Bacillales</taxon>
        <taxon>Bacillaceae</taxon>
        <taxon>Heyndrickxia</taxon>
    </lineage>
</organism>
<protein>
    <submittedName>
        <fullName evidence="1">Uncharacterized protein</fullName>
    </submittedName>
</protein>
<evidence type="ECO:0000313" key="1">
    <source>
        <dbReference type="EMBL" id="KYC62631.1"/>
    </source>
</evidence>
<dbReference type="EMBL" id="LQYI01000085">
    <property type="protein sequence ID" value="KYC65851.1"/>
    <property type="molecule type" value="Genomic_DNA"/>
</dbReference>
<evidence type="ECO:0000313" key="3">
    <source>
        <dbReference type="Proteomes" id="UP000075288"/>
    </source>
</evidence>
<evidence type="ECO:0000313" key="2">
    <source>
        <dbReference type="EMBL" id="KYC65851.1"/>
    </source>
</evidence>